<organism evidence="2 3">
    <name type="scientific">Streptomyces tremellae</name>
    <dbReference type="NCBI Taxonomy" id="1124239"/>
    <lineage>
        <taxon>Bacteria</taxon>
        <taxon>Bacillati</taxon>
        <taxon>Actinomycetota</taxon>
        <taxon>Actinomycetes</taxon>
        <taxon>Kitasatosporales</taxon>
        <taxon>Streptomycetaceae</taxon>
        <taxon>Streptomyces</taxon>
    </lineage>
</organism>
<gene>
    <name evidence="2" type="primary">cas7e_2</name>
    <name evidence="2" type="ORF">GCM10023082_65470</name>
</gene>
<feature type="region of interest" description="Disordered" evidence="1">
    <location>
        <begin position="143"/>
        <end position="171"/>
    </location>
</feature>
<protein>
    <submittedName>
        <fullName evidence="2">Type I-E CRISPR-associated protein Cas7/Cse4/CasC</fullName>
    </submittedName>
</protein>
<evidence type="ECO:0000313" key="2">
    <source>
        <dbReference type="EMBL" id="GAA3762812.1"/>
    </source>
</evidence>
<dbReference type="Pfam" id="PF09344">
    <property type="entry name" value="Cas_CT1975"/>
    <property type="match status" value="1"/>
</dbReference>
<evidence type="ECO:0000256" key="1">
    <source>
        <dbReference type="SAM" id="MobiDB-lite"/>
    </source>
</evidence>
<dbReference type="RefSeq" id="WP_345655631.1">
    <property type="nucleotide sequence ID" value="NZ_BAABEP010000104.1"/>
</dbReference>
<sequence length="402" mass="43211">MAARYLDLHVLQDIPPSCLNRGEEGEPKSFIYGNVQRPMVSSQSLRRAQRTDLEDLLDEPATRTRMLPPRVAAALRKRGWPTELATYAAAQIPRSATTKGMPANAARDGRTDAMIYAPAATLIDDFADLCEHHRPALEKAHDTLAAKEAAPAKKTTTAKKTTAAKNSKAEAPPTVLPPAAVIDLLTARTATINLFGRFLAGLPEAHVSGAVQTAPAWTTHQGDLQPDYFTAVDDWAEPGDASAGHLDTAYLTAGVFYRYTSINITELLHNTGGDADQTRTLLALFTEVVLTSLPQAKKNSTAPFTLPDTVHYAVRDRRPVSLAPAFHHPVKADRSGGHLSPSRTALSTYAGTLNRLLGTGLLLASGYTTTTDTDLDHLGTRHPSFETLITAAVQATEQMPPA</sequence>
<dbReference type="EMBL" id="BAABEP010000104">
    <property type="protein sequence ID" value="GAA3762812.1"/>
    <property type="molecule type" value="Genomic_DNA"/>
</dbReference>
<name>A0ABP7GFC9_9ACTN</name>
<dbReference type="NCBIfam" id="TIGR01869">
    <property type="entry name" value="casC_Cse4"/>
    <property type="match status" value="1"/>
</dbReference>
<keyword evidence="3" id="KW-1185">Reference proteome</keyword>
<reference evidence="3" key="1">
    <citation type="journal article" date="2019" name="Int. J. Syst. Evol. Microbiol.">
        <title>The Global Catalogue of Microorganisms (GCM) 10K type strain sequencing project: providing services to taxonomists for standard genome sequencing and annotation.</title>
        <authorList>
            <consortium name="The Broad Institute Genomics Platform"/>
            <consortium name="The Broad Institute Genome Sequencing Center for Infectious Disease"/>
            <person name="Wu L."/>
            <person name="Ma J."/>
        </authorList>
    </citation>
    <scope>NUCLEOTIDE SEQUENCE [LARGE SCALE GENOMIC DNA]</scope>
    <source>
        <strain evidence="3">JCM 30846</strain>
    </source>
</reference>
<comment type="caution">
    <text evidence="2">The sequence shown here is derived from an EMBL/GenBank/DDBJ whole genome shotgun (WGS) entry which is preliminary data.</text>
</comment>
<proteinExistence type="predicted"/>
<dbReference type="InterPro" id="IPR010148">
    <property type="entry name" value="CRISPR-assoc_prot_CT1975"/>
</dbReference>
<evidence type="ECO:0000313" key="3">
    <source>
        <dbReference type="Proteomes" id="UP001499884"/>
    </source>
</evidence>
<accession>A0ABP7GFC9</accession>
<feature type="compositionally biased region" description="Low complexity" evidence="1">
    <location>
        <begin position="146"/>
        <end position="171"/>
    </location>
</feature>
<dbReference type="Proteomes" id="UP001499884">
    <property type="component" value="Unassembled WGS sequence"/>
</dbReference>